<dbReference type="AlphaFoldDB" id="A0A7C9MGH3"/>
<name>A0A7C9MGH3_9RHOB</name>
<gene>
    <name evidence="1" type="ORF">GQ651_10915</name>
</gene>
<dbReference type="RefSeq" id="WP_160764287.1">
    <property type="nucleotide sequence ID" value="NZ_WUPT01000002.1"/>
</dbReference>
<accession>A0A7C9MGH3</accession>
<dbReference type="InterPro" id="IPR036412">
    <property type="entry name" value="HAD-like_sf"/>
</dbReference>
<dbReference type="SUPFAM" id="SSF56784">
    <property type="entry name" value="HAD-like"/>
    <property type="match status" value="1"/>
</dbReference>
<evidence type="ECO:0000313" key="2">
    <source>
        <dbReference type="Proteomes" id="UP000480350"/>
    </source>
</evidence>
<dbReference type="Proteomes" id="UP000480350">
    <property type="component" value="Unassembled WGS sequence"/>
</dbReference>
<keyword evidence="2" id="KW-1185">Reference proteome</keyword>
<reference evidence="1 2" key="1">
    <citation type="submission" date="2019-12" db="EMBL/GenBank/DDBJ databases">
        <authorList>
            <person name="Lee S.D."/>
        </authorList>
    </citation>
    <scope>NUCLEOTIDE SEQUENCE [LARGE SCALE GENOMIC DNA]</scope>
    <source>
        <strain evidence="1 2">GH1-50</strain>
    </source>
</reference>
<evidence type="ECO:0000313" key="1">
    <source>
        <dbReference type="EMBL" id="MXQ08356.1"/>
    </source>
</evidence>
<comment type="caution">
    <text evidence="1">The sequence shown here is derived from an EMBL/GenBank/DDBJ whole genome shotgun (WGS) entry which is preliminary data.</text>
</comment>
<reference evidence="1 2" key="2">
    <citation type="submission" date="2020-03" db="EMBL/GenBank/DDBJ databases">
        <title>Kangsaoukella pontilimi gen. nov., sp. nov., a new member of the family Rhodobacteraceae isolated from a tidal mudflat.</title>
        <authorList>
            <person name="Kim I.S."/>
        </authorList>
    </citation>
    <scope>NUCLEOTIDE SEQUENCE [LARGE SCALE GENOMIC DNA]</scope>
    <source>
        <strain evidence="1 2">GH1-50</strain>
    </source>
</reference>
<protein>
    <submittedName>
        <fullName evidence="1">Uncharacterized protein</fullName>
    </submittedName>
</protein>
<dbReference type="EMBL" id="WUPT01000002">
    <property type="protein sequence ID" value="MXQ08356.1"/>
    <property type="molecule type" value="Genomic_DNA"/>
</dbReference>
<proteinExistence type="predicted"/>
<sequence length="223" mass="23555">MKALIVCSVHALCDISALERTACNRACAEHGIPAILTDRDHARILTEMTMLELLGRLPGSDAQRDALIETYLDILNEDIWTASLAGHQSVFNTLLEPVAFKRPTAFVSDYPILTTNLVRSAALLTAASRLGHVSAPSSRAEVPDVAVGLTASAAALGVAHGDVAVLVAHRRDFLAARSVGMRPRYVAEVPLAEQLEPAAAREVAAITEMHAIGVPIGVQAVAA</sequence>
<organism evidence="1 2">
    <name type="scientific">Kangsaoukella pontilimi</name>
    <dbReference type="NCBI Taxonomy" id="2691042"/>
    <lineage>
        <taxon>Bacteria</taxon>
        <taxon>Pseudomonadati</taxon>
        <taxon>Pseudomonadota</taxon>
        <taxon>Alphaproteobacteria</taxon>
        <taxon>Rhodobacterales</taxon>
        <taxon>Paracoccaceae</taxon>
        <taxon>Kangsaoukella</taxon>
    </lineage>
</organism>